<keyword evidence="2" id="KW-1185">Reference proteome</keyword>
<gene>
    <name evidence="1" type="ORF">DFP94_10963</name>
</gene>
<dbReference type="AlphaFoldDB" id="A0A369B743"/>
<evidence type="ECO:0000313" key="2">
    <source>
        <dbReference type="Proteomes" id="UP000253090"/>
    </source>
</evidence>
<evidence type="ECO:0000313" key="1">
    <source>
        <dbReference type="EMBL" id="RCX17339.1"/>
    </source>
</evidence>
<name>A0A369B743_9BACL</name>
<evidence type="ECO:0008006" key="3">
    <source>
        <dbReference type="Google" id="ProtNLM"/>
    </source>
</evidence>
<proteinExistence type="predicted"/>
<dbReference type="EMBL" id="QPJW01000009">
    <property type="protein sequence ID" value="RCX17339.1"/>
    <property type="molecule type" value="Genomic_DNA"/>
</dbReference>
<dbReference type="RefSeq" id="WP_147273867.1">
    <property type="nucleotide sequence ID" value="NZ_QPJW01000009.1"/>
</dbReference>
<sequence length="79" mass="9398">MIRIQKEDIRQMLQDRRIFRNLPEGLEDDTQIVFDSLSMLWLMHCLETEWGINLYAEDYDWLGVCSINDIHRVILGQSG</sequence>
<dbReference type="SUPFAM" id="SSF47336">
    <property type="entry name" value="ACP-like"/>
    <property type="match status" value="1"/>
</dbReference>
<dbReference type="Proteomes" id="UP000253090">
    <property type="component" value="Unassembled WGS sequence"/>
</dbReference>
<protein>
    <recommendedName>
        <fullName evidence="3">Acyl carrier protein</fullName>
    </recommendedName>
</protein>
<dbReference type="InterPro" id="IPR036736">
    <property type="entry name" value="ACP-like_sf"/>
</dbReference>
<reference evidence="1 2" key="1">
    <citation type="submission" date="2018-07" db="EMBL/GenBank/DDBJ databases">
        <title>Genomic Encyclopedia of Type Strains, Phase III (KMG-III): the genomes of soil and plant-associated and newly described type strains.</title>
        <authorList>
            <person name="Whitman W."/>
        </authorList>
    </citation>
    <scope>NUCLEOTIDE SEQUENCE [LARGE SCALE GENOMIC DNA]</scope>
    <source>
        <strain evidence="1 2">CECT 8333</strain>
    </source>
</reference>
<accession>A0A369B743</accession>
<comment type="caution">
    <text evidence="1">The sequence shown here is derived from an EMBL/GenBank/DDBJ whole genome shotgun (WGS) entry which is preliminary data.</text>
</comment>
<dbReference type="OrthoDB" id="4241482at2"/>
<organism evidence="1 2">
    <name type="scientific">Fontibacillus phaseoli</name>
    <dbReference type="NCBI Taxonomy" id="1416533"/>
    <lineage>
        <taxon>Bacteria</taxon>
        <taxon>Bacillati</taxon>
        <taxon>Bacillota</taxon>
        <taxon>Bacilli</taxon>
        <taxon>Bacillales</taxon>
        <taxon>Paenibacillaceae</taxon>
        <taxon>Fontibacillus</taxon>
    </lineage>
</organism>